<proteinExistence type="predicted"/>
<accession>A0ABT8D6J1</accession>
<comment type="caution">
    <text evidence="1">The sequence shown here is derived from an EMBL/GenBank/DDBJ whole genome shotgun (WGS) entry which is preliminary data.</text>
</comment>
<dbReference type="EMBL" id="JAUFRC010000001">
    <property type="protein sequence ID" value="MDN3711432.1"/>
    <property type="molecule type" value="Genomic_DNA"/>
</dbReference>
<gene>
    <name evidence="1" type="ORF">QWZ10_05705</name>
</gene>
<evidence type="ECO:0000313" key="1">
    <source>
        <dbReference type="EMBL" id="MDN3711432.1"/>
    </source>
</evidence>
<sequence>MTRARADLPEDFPERIVDDIIGFSTHKLAQIESYAEAMRV</sequence>
<keyword evidence="2" id="KW-1185">Reference proteome</keyword>
<dbReference type="Proteomes" id="UP001243846">
    <property type="component" value="Unassembled WGS sequence"/>
</dbReference>
<evidence type="ECO:0000313" key="2">
    <source>
        <dbReference type="Proteomes" id="UP001243846"/>
    </source>
</evidence>
<reference evidence="2" key="1">
    <citation type="journal article" date="2019" name="Int. J. Syst. Evol. Microbiol.">
        <title>The Global Catalogue of Microorganisms (GCM) 10K type strain sequencing project: providing services to taxonomists for standard genome sequencing and annotation.</title>
        <authorList>
            <consortium name="The Broad Institute Genomics Platform"/>
            <consortium name="The Broad Institute Genome Sequencing Center for Infectious Disease"/>
            <person name="Wu L."/>
            <person name="Ma J."/>
        </authorList>
    </citation>
    <scope>NUCLEOTIDE SEQUENCE [LARGE SCALE GENOMIC DNA]</scope>
    <source>
        <strain evidence="2">CECT 8482</strain>
    </source>
</reference>
<name>A0ABT8D6J1_9RHOB</name>
<protein>
    <submittedName>
        <fullName evidence="1">Uncharacterized protein</fullName>
    </submittedName>
</protein>
<organism evidence="1 2">
    <name type="scientific">Paracoccus cavernae</name>
    <dbReference type="NCBI Taxonomy" id="1571207"/>
    <lineage>
        <taxon>Bacteria</taxon>
        <taxon>Pseudomonadati</taxon>
        <taxon>Pseudomonadota</taxon>
        <taxon>Alphaproteobacteria</taxon>
        <taxon>Rhodobacterales</taxon>
        <taxon>Paracoccaceae</taxon>
        <taxon>Paracoccus</taxon>
    </lineage>
</organism>